<sequence length="184" mass="19971">MSDISTLPGTLDTVWQRLFDGVVNRTLPAHTPVLATTGPEGPEARMVVLRAVDRQAGTVEFYSDLRAEKVAQLQADPRATLLIWDAQALLQIRLRARFDVIAGDAAEPQWQALSPPSRTLYGGSPPPGAPLGTPADHCNGPDRAAFAVLRGTLDRIETLLLRPDHHRRAVFTAADGWLGGWRAP</sequence>
<dbReference type="Proteomes" id="UP000295733">
    <property type="component" value="Unassembled WGS sequence"/>
</dbReference>
<comment type="caution">
    <text evidence="3">The sequence shown here is derived from an EMBL/GenBank/DDBJ whole genome shotgun (WGS) entry which is preliminary data.</text>
</comment>
<gene>
    <name evidence="3" type="ORF">EV656_10962</name>
</gene>
<accession>A0A4R2NK11</accession>
<proteinExistence type="predicted"/>
<evidence type="ECO:0000256" key="1">
    <source>
        <dbReference type="SAM" id="MobiDB-lite"/>
    </source>
</evidence>
<dbReference type="OrthoDB" id="5120525at2"/>
<evidence type="ECO:0000259" key="2">
    <source>
        <dbReference type="Pfam" id="PF12766"/>
    </source>
</evidence>
<dbReference type="Pfam" id="PF12766">
    <property type="entry name" value="Pyridox_oxase_2"/>
    <property type="match status" value="1"/>
</dbReference>
<dbReference type="AlphaFoldDB" id="A0A4R2NK11"/>
<keyword evidence="4" id="KW-1185">Reference proteome</keyword>
<dbReference type="SUPFAM" id="SSF50475">
    <property type="entry name" value="FMN-binding split barrel"/>
    <property type="match status" value="1"/>
</dbReference>
<feature type="domain" description="Pyridoxamine 5'-phosphate oxidase Alr4036 family FMN-binding" evidence="2">
    <location>
        <begin position="14"/>
        <end position="101"/>
    </location>
</feature>
<dbReference type="Gene3D" id="2.30.110.10">
    <property type="entry name" value="Electron Transport, Fmn-binding Protein, Chain A"/>
    <property type="match status" value="1"/>
</dbReference>
<dbReference type="RefSeq" id="WP_132604300.1">
    <property type="nucleotide sequence ID" value="NZ_NRRP01000012.1"/>
</dbReference>
<protein>
    <submittedName>
        <fullName evidence="3">Pyridoxamine 5'-phosphate oxidase</fullName>
    </submittedName>
</protein>
<dbReference type="InterPro" id="IPR012349">
    <property type="entry name" value="Split_barrel_FMN-bd"/>
</dbReference>
<dbReference type="GO" id="GO:0010181">
    <property type="term" value="F:FMN binding"/>
    <property type="evidence" value="ECO:0007669"/>
    <property type="project" value="InterPro"/>
</dbReference>
<reference evidence="3 4" key="1">
    <citation type="submission" date="2019-03" db="EMBL/GenBank/DDBJ databases">
        <title>Genomic Encyclopedia of Type Strains, Phase IV (KMG-IV): sequencing the most valuable type-strain genomes for metagenomic binning, comparative biology and taxonomic classification.</title>
        <authorList>
            <person name="Goeker M."/>
        </authorList>
    </citation>
    <scope>NUCLEOTIDE SEQUENCE [LARGE SCALE GENOMIC DNA]</scope>
    <source>
        <strain evidence="3 4">DSM 2781</strain>
    </source>
</reference>
<feature type="region of interest" description="Disordered" evidence="1">
    <location>
        <begin position="113"/>
        <end position="137"/>
    </location>
</feature>
<organism evidence="3 4">
    <name type="scientific">Rhodovulum adriaticum</name>
    <name type="common">Rhodopseudomonas adriatica</name>
    <dbReference type="NCBI Taxonomy" id="35804"/>
    <lineage>
        <taxon>Bacteria</taxon>
        <taxon>Pseudomonadati</taxon>
        <taxon>Pseudomonadota</taxon>
        <taxon>Alphaproteobacteria</taxon>
        <taxon>Rhodobacterales</taxon>
        <taxon>Paracoccaceae</taxon>
        <taxon>Rhodovulum</taxon>
    </lineage>
</organism>
<dbReference type="InterPro" id="IPR024624">
    <property type="entry name" value="Pyridox_Oxase_Alr4036_FMN-bd"/>
</dbReference>
<name>A0A4R2NK11_RHOAD</name>
<evidence type="ECO:0000313" key="3">
    <source>
        <dbReference type="EMBL" id="TCP21810.1"/>
    </source>
</evidence>
<evidence type="ECO:0000313" key="4">
    <source>
        <dbReference type="Proteomes" id="UP000295733"/>
    </source>
</evidence>
<dbReference type="EMBL" id="SLXL01000009">
    <property type="protein sequence ID" value="TCP21810.1"/>
    <property type="molecule type" value="Genomic_DNA"/>
</dbReference>